<evidence type="ECO:0000313" key="2">
    <source>
        <dbReference type="EMBL" id="EKM75726.1"/>
    </source>
</evidence>
<dbReference type="KEGG" id="abp:AGABI1DRAFT131957"/>
<organism evidence="2 3">
    <name type="scientific">Agaricus bisporus var. burnettii (strain JB137-S8 / ATCC MYA-4627 / FGSC 10392)</name>
    <name type="common">White button mushroom</name>
    <dbReference type="NCBI Taxonomy" id="597362"/>
    <lineage>
        <taxon>Eukaryota</taxon>
        <taxon>Fungi</taxon>
        <taxon>Dikarya</taxon>
        <taxon>Basidiomycota</taxon>
        <taxon>Agaricomycotina</taxon>
        <taxon>Agaricomycetes</taxon>
        <taxon>Agaricomycetidae</taxon>
        <taxon>Agaricales</taxon>
        <taxon>Agaricineae</taxon>
        <taxon>Agaricaceae</taxon>
        <taxon>Agaricus</taxon>
    </lineage>
</organism>
<accession>K5WKB0</accession>
<evidence type="ECO:0000256" key="1">
    <source>
        <dbReference type="SAM" id="Phobius"/>
    </source>
</evidence>
<dbReference type="InParanoid" id="K5WKB0"/>
<dbReference type="RefSeq" id="XP_007333634.1">
    <property type="nucleotide sequence ID" value="XM_007333572.1"/>
</dbReference>
<name>K5WKB0_AGABU</name>
<sequence length="102" mass="10216">MGAVPGPLGHHGVVHATWPPSWRPWASAALSGGPLGRQGDVLGALVVVGVVWGSLGAVGGFLRAVGAVPGPLGRQGIVLWLLWASVASSGGLCAPWPSWPLS</sequence>
<gene>
    <name evidence="2" type="ORF">AGABI1DRAFT_131957</name>
</gene>
<keyword evidence="1" id="KW-0812">Transmembrane</keyword>
<dbReference type="EMBL" id="JH971409">
    <property type="protein sequence ID" value="EKM75726.1"/>
    <property type="molecule type" value="Genomic_DNA"/>
</dbReference>
<dbReference type="HOGENOM" id="CLU_2276621_0_0_1"/>
<reference evidence="3" key="1">
    <citation type="journal article" date="2012" name="Proc. Natl. Acad. Sci. U.S.A.">
        <title>Genome sequence of the button mushroom Agaricus bisporus reveals mechanisms governing adaptation to a humic-rich ecological niche.</title>
        <authorList>
            <person name="Morin E."/>
            <person name="Kohler A."/>
            <person name="Baker A.R."/>
            <person name="Foulongne-Oriol M."/>
            <person name="Lombard V."/>
            <person name="Nagy L.G."/>
            <person name="Ohm R.A."/>
            <person name="Patyshakuliyeva A."/>
            <person name="Brun A."/>
            <person name="Aerts A.L."/>
            <person name="Bailey A.M."/>
            <person name="Billette C."/>
            <person name="Coutinho P.M."/>
            <person name="Deakin G."/>
            <person name="Doddapaneni H."/>
            <person name="Floudas D."/>
            <person name="Grimwood J."/>
            <person name="Hilden K."/>
            <person name="Kuees U."/>
            <person name="LaButti K.M."/>
            <person name="Lapidus A."/>
            <person name="Lindquist E.A."/>
            <person name="Lucas S.M."/>
            <person name="Murat C."/>
            <person name="Riley R.W."/>
            <person name="Salamov A.A."/>
            <person name="Schmutz J."/>
            <person name="Subramanian V."/>
            <person name="Woesten H.A.B."/>
            <person name="Xu J."/>
            <person name="Eastwood D.C."/>
            <person name="Foster G.D."/>
            <person name="Sonnenberg A.S."/>
            <person name="Cullen D."/>
            <person name="de Vries R.P."/>
            <person name="Lundell T."/>
            <person name="Hibbett D.S."/>
            <person name="Henrissat B."/>
            <person name="Burton K.S."/>
            <person name="Kerrigan R.W."/>
            <person name="Challen M.P."/>
            <person name="Grigoriev I.V."/>
            <person name="Martin F."/>
        </authorList>
    </citation>
    <scope>NUCLEOTIDE SEQUENCE [LARGE SCALE GENOMIC DNA]</scope>
    <source>
        <strain evidence="3">JB137-S8 / ATCC MYA-4627 / FGSC 10392</strain>
    </source>
</reference>
<protein>
    <submittedName>
        <fullName evidence="2">Uncharacterized protein</fullName>
    </submittedName>
</protein>
<keyword evidence="3" id="KW-1185">Reference proteome</keyword>
<dbReference type="Proteomes" id="UP000008493">
    <property type="component" value="Unassembled WGS sequence"/>
</dbReference>
<feature type="transmembrane region" description="Helical" evidence="1">
    <location>
        <begin position="41"/>
        <end position="65"/>
    </location>
</feature>
<evidence type="ECO:0000313" key="3">
    <source>
        <dbReference type="Proteomes" id="UP000008493"/>
    </source>
</evidence>
<dbReference type="AlphaFoldDB" id="K5WKB0"/>
<feature type="transmembrane region" description="Helical" evidence="1">
    <location>
        <begin position="77"/>
        <end position="99"/>
    </location>
</feature>
<keyword evidence="1" id="KW-0472">Membrane</keyword>
<dbReference type="GeneID" id="18827570"/>
<proteinExistence type="predicted"/>
<keyword evidence="1" id="KW-1133">Transmembrane helix</keyword>